<dbReference type="NCBIfam" id="NF038093">
    <property type="entry name" value="GrdX"/>
    <property type="match status" value="1"/>
</dbReference>
<dbReference type="RefSeq" id="WP_406770639.1">
    <property type="nucleotide sequence ID" value="NZ_JBJHZZ010000014.1"/>
</dbReference>
<organism evidence="1 2">
    <name type="scientific">Candidatus Clostridium stratigraminis</name>
    <dbReference type="NCBI Taxonomy" id="3381661"/>
    <lineage>
        <taxon>Bacteria</taxon>
        <taxon>Bacillati</taxon>
        <taxon>Bacillota</taxon>
        <taxon>Clostridia</taxon>
        <taxon>Eubacteriales</taxon>
        <taxon>Clostridiaceae</taxon>
        <taxon>Clostridium</taxon>
    </lineage>
</organism>
<protein>
    <submittedName>
        <fullName evidence="1">GrdX family protein</fullName>
    </submittedName>
</protein>
<evidence type="ECO:0000313" key="1">
    <source>
        <dbReference type="EMBL" id="MFL0248209.1"/>
    </source>
</evidence>
<accession>A0ABW8T6M0</accession>
<gene>
    <name evidence="1" type="ORF">ACJDUG_14705</name>
</gene>
<dbReference type="EMBL" id="JBJHZZ010000014">
    <property type="protein sequence ID" value="MFL0248209.1"/>
    <property type="molecule type" value="Genomic_DNA"/>
</dbReference>
<comment type="caution">
    <text evidence="1">The sequence shown here is derived from an EMBL/GenBank/DDBJ whole genome shotgun (WGS) entry which is preliminary data.</text>
</comment>
<proteinExistence type="predicted"/>
<reference evidence="1 2" key="1">
    <citation type="submission" date="2024-11" db="EMBL/GenBank/DDBJ databases">
        <authorList>
            <person name="Heng Y.C."/>
            <person name="Lim A.C.H."/>
            <person name="Lee J.K.Y."/>
            <person name="Kittelmann S."/>
        </authorList>
    </citation>
    <scope>NUCLEOTIDE SEQUENCE [LARGE SCALE GENOMIC DNA]</scope>
    <source>
        <strain evidence="1 2">WILCCON 0185</strain>
    </source>
</reference>
<name>A0ABW8T6M0_9CLOT</name>
<evidence type="ECO:0000313" key="2">
    <source>
        <dbReference type="Proteomes" id="UP001623591"/>
    </source>
</evidence>
<dbReference type="InterPro" id="IPR047735">
    <property type="entry name" value="GrdX-like"/>
</dbReference>
<dbReference type="Proteomes" id="UP001623591">
    <property type="component" value="Unassembled WGS sequence"/>
</dbReference>
<keyword evidence="2" id="KW-1185">Reference proteome</keyword>
<sequence length="125" mass="14449">MIESIIVITNNTLVQENLGNKFSVNFIKGKAVDVLIKARDYVHNNHRLLTHPLISSIKPNEMPFRTIIISKQKENNIDMESLELIENSISTTNKFMKDFGIPNWNESILKDFQLIDFDIIYNAIN</sequence>